<gene>
    <name evidence="17" type="ORF">TMSB3V08_LOCUS4298</name>
</gene>
<dbReference type="PANTHER" id="PTHR10414:SF37">
    <property type="entry name" value="BB IN A BOXCAR, ISOFORM C"/>
    <property type="match status" value="1"/>
</dbReference>
<keyword evidence="7" id="KW-0444">Lipid biosynthesis</keyword>
<protein>
    <recommendedName>
        <fullName evidence="13">diacylglycerol cholinephosphotransferase</fullName>
        <ecNumber evidence="13">2.7.8.2</ecNumber>
    </recommendedName>
</protein>
<feature type="transmembrane region" description="Helical" evidence="16">
    <location>
        <begin position="189"/>
        <end position="207"/>
    </location>
</feature>
<evidence type="ECO:0000256" key="6">
    <source>
        <dbReference type="ARBA" id="ARBA00023136"/>
    </source>
</evidence>
<feature type="transmembrane region" description="Helical" evidence="16">
    <location>
        <begin position="307"/>
        <end position="329"/>
    </location>
</feature>
<sequence length="799" mass="88836">MLERNMLFYREKLLSPTQLKRLGEHKYSYSSSSLLDPFLQPYWNWLVSKVPPWLAPNLITVVGLIINILTTLILVWFSPDARGEAPRWACFICALGLFVYQSLDAIDGKQARLTGTSTPLGELFDHGCDSISTVFVALSACVAVQLGHYPAWMFFQCFCAMTLFYCAHWQTYVSGTLKFSKIDVTEAQFTIIFIHLVSAIFGPSVWMTKVYSDFFELRYFIGIMTFIVASGTMYQNLVVICTGGVGKNGSTVAIPLLDGRLTHVVSTIFYLGFARVFLSFMQIFEEGGVGKNGSTVALPGLMVEVKLVPISIAVMMTLLLAYSNISIIVQGGVGKNGSTVAGTSVLSPIIPFSMVVVPAFIIYRKSVEHVYENHPVLYILAFGMVAAKVTNRLVVAHMSKSELEYLDSSLIGPAMLFLNQYFNFFIQEYIVLWLCLVWVTLDLLRYCSQVCLEICDYLKIELFRIPVRPLGSYALAPGEKNGGGKSTKASATRVLNSDEISRGAKNYTLRLCFDILLWLTPCRSGLPVESTYQQQHLVDQVCLLSPLIKQQHLVDQVCLLSPLIKNNTLSIRFPLREKKTVKSLDWQTYWTTPMSVMSSKTLSQTRFLTGTFIPCCIHRTAPNSGSHHATPSPLQLCHSVQYIFLKLNVSTSVATPQFMKNIQQSLYGTALHSASDVVFDCCAHVHIGGGGEEGGTARKGLAIKSVPGPRIDPGPPAQKSDTLPLDHQVTVKMTKCAGGVCVPARRIYIRLNEPVVTTQKSWVDAMILILSTRLQSLLSEQALRNLKRSHFRNRVIVLR</sequence>
<feature type="transmembrane region" description="Helical" evidence="16">
    <location>
        <begin position="151"/>
        <end position="168"/>
    </location>
</feature>
<feature type="transmembrane region" description="Helical" evidence="16">
    <location>
        <begin position="261"/>
        <end position="284"/>
    </location>
</feature>
<dbReference type="EMBL" id="OB793462">
    <property type="protein sequence ID" value="CAD7427458.1"/>
    <property type="molecule type" value="Genomic_DNA"/>
</dbReference>
<evidence type="ECO:0000256" key="4">
    <source>
        <dbReference type="ARBA" id="ARBA00022692"/>
    </source>
</evidence>
<comment type="pathway">
    <text evidence="12">Phospholipid metabolism; phosphatidylcholine biosynthesis; phosphatidylcholine from phosphocholine: step 2/2.</text>
</comment>
<name>A0A7R9HM46_9NEOP</name>
<proteinExistence type="inferred from homology"/>
<evidence type="ECO:0000256" key="5">
    <source>
        <dbReference type="ARBA" id="ARBA00022989"/>
    </source>
</evidence>
<evidence type="ECO:0000256" key="12">
    <source>
        <dbReference type="ARBA" id="ARBA00037890"/>
    </source>
</evidence>
<dbReference type="PROSITE" id="PS00379">
    <property type="entry name" value="CDP_ALCOHOL_P_TRANSF"/>
    <property type="match status" value="1"/>
</dbReference>
<evidence type="ECO:0000256" key="1">
    <source>
        <dbReference type="ARBA" id="ARBA00004141"/>
    </source>
</evidence>
<keyword evidence="5 16" id="KW-1133">Transmembrane helix</keyword>
<keyword evidence="7" id="KW-0443">Lipid metabolism</keyword>
<dbReference type="GO" id="GO:0004307">
    <property type="term" value="F:ethanolaminephosphotransferase activity"/>
    <property type="evidence" value="ECO:0007669"/>
    <property type="project" value="TreeGrafter"/>
</dbReference>
<evidence type="ECO:0000313" key="17">
    <source>
        <dbReference type="EMBL" id="CAD7427458.1"/>
    </source>
</evidence>
<dbReference type="GO" id="GO:0006646">
    <property type="term" value="P:phosphatidylethanolamine biosynthetic process"/>
    <property type="evidence" value="ECO:0007669"/>
    <property type="project" value="TreeGrafter"/>
</dbReference>
<dbReference type="Gene3D" id="1.20.120.1760">
    <property type="match status" value="1"/>
</dbReference>
<comment type="subcellular location">
    <subcellularLocation>
        <location evidence="1">Membrane</location>
        <topology evidence="1">Multi-pass membrane protein</topology>
    </subcellularLocation>
</comment>
<comment type="similarity">
    <text evidence="2 15">Belongs to the CDP-alcohol phosphatidyltransferase class-I family.</text>
</comment>
<feature type="transmembrane region" description="Helical" evidence="16">
    <location>
        <begin position="416"/>
        <end position="441"/>
    </location>
</feature>
<dbReference type="InterPro" id="IPR014472">
    <property type="entry name" value="CHOPT"/>
</dbReference>
<keyword evidence="7" id="KW-0594">Phospholipid biosynthesis</keyword>
<keyword evidence="4 16" id="KW-0812">Transmembrane</keyword>
<feature type="transmembrane region" description="Helical" evidence="16">
    <location>
        <begin position="341"/>
        <end position="363"/>
    </location>
</feature>
<dbReference type="InterPro" id="IPR000462">
    <property type="entry name" value="CDP-OH_P_trans"/>
</dbReference>
<evidence type="ECO:0000256" key="8">
    <source>
        <dbReference type="ARBA" id="ARBA00023264"/>
    </source>
</evidence>
<dbReference type="Pfam" id="PF01066">
    <property type="entry name" value="CDP-OH_P_transf"/>
    <property type="match status" value="1"/>
</dbReference>
<evidence type="ECO:0000256" key="15">
    <source>
        <dbReference type="RuleBase" id="RU003750"/>
    </source>
</evidence>
<dbReference type="InterPro" id="IPR043130">
    <property type="entry name" value="CDP-OH_PTrfase_TM_dom"/>
</dbReference>
<comment type="catalytic activity">
    <reaction evidence="10">
        <text>1,2-dioctanoyl-sn-glycerol + CDP-choline = 1,2-dioctanoyl-sn-glycero-3-phosphocholine + CMP + H(+)</text>
        <dbReference type="Rhea" id="RHEA:54232"/>
        <dbReference type="ChEBI" id="CHEBI:15378"/>
        <dbReference type="ChEBI" id="CHEBI:58779"/>
        <dbReference type="ChEBI" id="CHEBI:60377"/>
        <dbReference type="ChEBI" id="CHEBI:76979"/>
        <dbReference type="ChEBI" id="CHEBI:78228"/>
    </reaction>
    <physiologicalReaction direction="left-to-right" evidence="10">
        <dbReference type="Rhea" id="RHEA:54233"/>
    </physiologicalReaction>
</comment>
<evidence type="ECO:0000256" key="11">
    <source>
        <dbReference type="ARBA" id="ARBA00036890"/>
    </source>
</evidence>
<comment type="catalytic activity">
    <reaction evidence="11">
        <text>1-hexadecanoyl-2-(9Z-octadecenoyl)-sn-glycerol + CDP-choline = 1-hexadecanoyl-2-(9Z-octadecenoyl)-sn-glycero-3-phosphocholine + CMP + H(+)</text>
        <dbReference type="Rhea" id="RHEA:54244"/>
        <dbReference type="ChEBI" id="CHEBI:15378"/>
        <dbReference type="ChEBI" id="CHEBI:58779"/>
        <dbReference type="ChEBI" id="CHEBI:60377"/>
        <dbReference type="ChEBI" id="CHEBI:73001"/>
        <dbReference type="ChEBI" id="CHEBI:75466"/>
    </reaction>
    <physiologicalReaction direction="left-to-right" evidence="11">
        <dbReference type="Rhea" id="RHEA:54245"/>
    </physiologicalReaction>
</comment>
<accession>A0A7R9HM46</accession>
<dbReference type="EC" id="2.7.8.2" evidence="13"/>
<dbReference type="GO" id="GO:0005794">
    <property type="term" value="C:Golgi apparatus"/>
    <property type="evidence" value="ECO:0007669"/>
    <property type="project" value="TreeGrafter"/>
</dbReference>
<dbReference type="InterPro" id="IPR048254">
    <property type="entry name" value="CDP_ALCOHOL_P_TRANSF_CS"/>
</dbReference>
<keyword evidence="8" id="KW-1208">Phospholipid metabolism</keyword>
<evidence type="ECO:0000256" key="14">
    <source>
        <dbReference type="ARBA" id="ARBA00048570"/>
    </source>
</evidence>
<evidence type="ECO:0000256" key="7">
    <source>
        <dbReference type="ARBA" id="ARBA00023209"/>
    </source>
</evidence>
<evidence type="ECO:0000256" key="3">
    <source>
        <dbReference type="ARBA" id="ARBA00022679"/>
    </source>
</evidence>
<dbReference type="GO" id="GO:0005789">
    <property type="term" value="C:endoplasmic reticulum membrane"/>
    <property type="evidence" value="ECO:0007669"/>
    <property type="project" value="TreeGrafter"/>
</dbReference>
<dbReference type="PANTHER" id="PTHR10414">
    <property type="entry name" value="ETHANOLAMINEPHOSPHOTRANSFERASE"/>
    <property type="match status" value="1"/>
</dbReference>
<evidence type="ECO:0000256" key="9">
    <source>
        <dbReference type="ARBA" id="ARBA00036100"/>
    </source>
</evidence>
<evidence type="ECO:0000256" key="2">
    <source>
        <dbReference type="ARBA" id="ARBA00010441"/>
    </source>
</evidence>
<feature type="transmembrane region" description="Helical" evidence="16">
    <location>
        <begin position="219"/>
        <end position="240"/>
    </location>
</feature>
<dbReference type="FunFam" id="1.20.120.1760:FF:000002">
    <property type="entry name" value="Choline/ethanolamine phosphotransferase 1"/>
    <property type="match status" value="1"/>
</dbReference>
<dbReference type="AlphaFoldDB" id="A0A7R9HM46"/>
<comment type="catalytic activity">
    <reaction evidence="9">
        <text>1-hexadecanoyl-2-(4Z,7Z,10Z,13Z,16Z,19Z-docosahexaenoyl)-sn-glycerol + CDP-choline = 1-hexadecanoyl-2-(4Z,7Z,10Z,13Z,16Z,19Z-docosahexaenoyl)-sn-glycero-3-phosphocholine + CMP + H(+)</text>
        <dbReference type="Rhea" id="RHEA:54332"/>
        <dbReference type="ChEBI" id="CHEBI:15378"/>
        <dbReference type="ChEBI" id="CHEBI:58779"/>
        <dbReference type="ChEBI" id="CHEBI:60377"/>
        <dbReference type="ChEBI" id="CHEBI:74963"/>
        <dbReference type="ChEBI" id="CHEBI:82949"/>
    </reaction>
    <physiologicalReaction direction="left-to-right" evidence="9">
        <dbReference type="Rhea" id="RHEA:54333"/>
    </physiologicalReaction>
</comment>
<keyword evidence="6 16" id="KW-0472">Membrane</keyword>
<evidence type="ECO:0000256" key="16">
    <source>
        <dbReference type="SAM" id="Phobius"/>
    </source>
</evidence>
<feature type="transmembrane region" description="Helical" evidence="16">
    <location>
        <begin position="58"/>
        <end position="79"/>
    </location>
</feature>
<evidence type="ECO:0000256" key="13">
    <source>
        <dbReference type="ARBA" id="ARBA00038987"/>
    </source>
</evidence>
<organism evidence="17">
    <name type="scientific">Timema monikensis</name>
    <dbReference type="NCBI Taxonomy" id="170555"/>
    <lineage>
        <taxon>Eukaryota</taxon>
        <taxon>Metazoa</taxon>
        <taxon>Ecdysozoa</taxon>
        <taxon>Arthropoda</taxon>
        <taxon>Hexapoda</taxon>
        <taxon>Insecta</taxon>
        <taxon>Pterygota</taxon>
        <taxon>Neoptera</taxon>
        <taxon>Polyneoptera</taxon>
        <taxon>Phasmatodea</taxon>
        <taxon>Timematodea</taxon>
        <taxon>Timematoidea</taxon>
        <taxon>Timematidae</taxon>
        <taxon>Timema</taxon>
    </lineage>
</organism>
<dbReference type="GO" id="GO:0004142">
    <property type="term" value="F:diacylglycerol cholinephosphotransferase activity"/>
    <property type="evidence" value="ECO:0007669"/>
    <property type="project" value="UniProtKB-EC"/>
</dbReference>
<reference evidence="17" key="1">
    <citation type="submission" date="2020-11" db="EMBL/GenBank/DDBJ databases">
        <authorList>
            <person name="Tran Van P."/>
        </authorList>
    </citation>
    <scope>NUCLEOTIDE SEQUENCE</scope>
</reference>
<comment type="catalytic activity">
    <reaction evidence="14">
        <text>CDP-choline + a 1,2-diacyl-sn-glycerol = a 1,2-diacyl-sn-glycero-3-phosphocholine + CMP + H(+)</text>
        <dbReference type="Rhea" id="RHEA:32939"/>
        <dbReference type="ChEBI" id="CHEBI:15378"/>
        <dbReference type="ChEBI" id="CHEBI:17815"/>
        <dbReference type="ChEBI" id="CHEBI:57643"/>
        <dbReference type="ChEBI" id="CHEBI:58779"/>
        <dbReference type="ChEBI" id="CHEBI:60377"/>
        <dbReference type="EC" id="2.7.8.2"/>
    </reaction>
    <physiologicalReaction direction="left-to-right" evidence="14">
        <dbReference type="Rhea" id="RHEA:32940"/>
    </physiologicalReaction>
</comment>
<feature type="transmembrane region" description="Helical" evidence="16">
    <location>
        <begin position="375"/>
        <end position="395"/>
    </location>
</feature>
<evidence type="ECO:0000256" key="10">
    <source>
        <dbReference type="ARBA" id="ARBA00036651"/>
    </source>
</evidence>
<keyword evidence="3 15" id="KW-0808">Transferase</keyword>